<keyword evidence="3" id="KW-1185">Reference proteome</keyword>
<name>I1R3J9_ORYGL</name>
<dbReference type="Gramene" id="ORGLA12G0010500.1">
    <property type="protein sequence ID" value="ORGLA12G0010500.1"/>
    <property type="gene ID" value="ORGLA12G0010500"/>
</dbReference>
<evidence type="ECO:0000313" key="2">
    <source>
        <dbReference type="EnsemblPlants" id="ORGLA12G0010500.1"/>
    </source>
</evidence>
<feature type="compositionally biased region" description="Low complexity" evidence="1">
    <location>
        <begin position="63"/>
        <end position="75"/>
    </location>
</feature>
<organism evidence="2 3">
    <name type="scientific">Oryza glaberrima</name>
    <name type="common">African rice</name>
    <dbReference type="NCBI Taxonomy" id="4538"/>
    <lineage>
        <taxon>Eukaryota</taxon>
        <taxon>Viridiplantae</taxon>
        <taxon>Streptophyta</taxon>
        <taxon>Embryophyta</taxon>
        <taxon>Tracheophyta</taxon>
        <taxon>Spermatophyta</taxon>
        <taxon>Magnoliopsida</taxon>
        <taxon>Liliopsida</taxon>
        <taxon>Poales</taxon>
        <taxon>Poaceae</taxon>
        <taxon>BOP clade</taxon>
        <taxon>Oryzoideae</taxon>
        <taxon>Oryzeae</taxon>
        <taxon>Oryzinae</taxon>
        <taxon>Oryza</taxon>
    </lineage>
</organism>
<sequence>MAIEDKLDLLLRRMEEYELRREEADRRTRADIRSLIDVVEACTPEVGKEAKDLPASVKKEQSKVTPTTCSTKCSSPDIEPISPWLRWTNVPPLPWPP</sequence>
<evidence type="ECO:0000313" key="3">
    <source>
        <dbReference type="Proteomes" id="UP000007306"/>
    </source>
</evidence>
<dbReference type="Proteomes" id="UP000007306">
    <property type="component" value="Chromosome 12"/>
</dbReference>
<accession>I1R3J9</accession>
<feature type="region of interest" description="Disordered" evidence="1">
    <location>
        <begin position="49"/>
        <end position="75"/>
    </location>
</feature>
<reference evidence="2" key="1">
    <citation type="submission" date="2015-06" db="UniProtKB">
        <authorList>
            <consortium name="EnsemblPlants"/>
        </authorList>
    </citation>
    <scope>IDENTIFICATION</scope>
</reference>
<reference evidence="2 3" key="2">
    <citation type="submission" date="2018-04" db="EMBL/GenBank/DDBJ databases">
        <title>OglaRS2 (Oryza glaberrima Reference Sequence Version 2).</title>
        <authorList>
            <person name="Zhang J."/>
            <person name="Kudrna D."/>
            <person name="Lee S."/>
            <person name="Talag J."/>
            <person name="Rajasekar S."/>
            <person name="Wing R.A."/>
        </authorList>
    </citation>
    <scope>NUCLEOTIDE SEQUENCE [LARGE SCALE GENOMIC DNA]</scope>
    <source>
        <strain evidence="2 3">cv. IRGC 96717</strain>
    </source>
</reference>
<dbReference type="HOGENOM" id="CLU_169921_0_0_1"/>
<dbReference type="EnsemblPlants" id="ORGLA12G0010500.1">
    <property type="protein sequence ID" value="ORGLA12G0010500.1"/>
    <property type="gene ID" value="ORGLA12G0010500"/>
</dbReference>
<evidence type="ECO:0000256" key="1">
    <source>
        <dbReference type="SAM" id="MobiDB-lite"/>
    </source>
</evidence>
<proteinExistence type="predicted"/>
<feature type="compositionally biased region" description="Basic and acidic residues" evidence="1">
    <location>
        <begin position="49"/>
        <end position="62"/>
    </location>
</feature>
<protein>
    <submittedName>
        <fullName evidence="2">Uncharacterized protein</fullName>
    </submittedName>
</protein>
<dbReference type="AlphaFoldDB" id="I1R3J9"/>